<protein>
    <submittedName>
        <fullName evidence="1">Uncharacterized protein</fullName>
    </submittedName>
</protein>
<proteinExistence type="predicted"/>
<accession>A0A090QS27</accession>
<dbReference type="EMBL" id="BBMN01000005">
    <property type="protein sequence ID" value="GAL05043.1"/>
    <property type="molecule type" value="Genomic_DNA"/>
</dbReference>
<name>A0A090QS27_9GAMM</name>
<sequence>MDFAGELVISIVGINASQIAGTFTPWAKEDAIKTKAILIGRDFPSKTL</sequence>
<dbReference type="AlphaFoldDB" id="A0A090QS27"/>
<organism evidence="1 2">
    <name type="scientific">Photobacterium aphoticum</name>
    <dbReference type="NCBI Taxonomy" id="754436"/>
    <lineage>
        <taxon>Bacteria</taxon>
        <taxon>Pseudomonadati</taxon>
        <taxon>Pseudomonadota</taxon>
        <taxon>Gammaproteobacteria</taxon>
        <taxon>Vibrionales</taxon>
        <taxon>Vibrionaceae</taxon>
        <taxon>Photobacterium</taxon>
    </lineage>
</organism>
<evidence type="ECO:0000313" key="1">
    <source>
        <dbReference type="EMBL" id="GAL05043.1"/>
    </source>
</evidence>
<dbReference type="Proteomes" id="UP000029227">
    <property type="component" value="Unassembled WGS sequence"/>
</dbReference>
<reference evidence="1 2" key="1">
    <citation type="journal article" date="2014" name="Genome Announc.">
        <title>Draft Genome Sequences of Two Vibrionaceae Species, Vibrio ponticus C121 and Photobacterium aphoticum C119, Isolated as Coral Reef Microbiota.</title>
        <authorList>
            <person name="Al-saari N."/>
            <person name="Meirelles P.M."/>
            <person name="Mino S."/>
            <person name="Suda W."/>
            <person name="Oshima K."/>
            <person name="Hattori M."/>
            <person name="Ohkuma M."/>
            <person name="Thompson F.L."/>
            <person name="Gomez-Gil B."/>
            <person name="Sawabe T."/>
            <person name="Sawabe T."/>
        </authorList>
    </citation>
    <scope>NUCLEOTIDE SEQUENCE [LARGE SCALE GENOMIC DNA]</scope>
    <source>
        <strain evidence="1 2">JCM 19237</strain>
    </source>
</reference>
<gene>
    <name evidence="1" type="ORF">JCM19237_4409</name>
</gene>
<evidence type="ECO:0000313" key="2">
    <source>
        <dbReference type="Proteomes" id="UP000029227"/>
    </source>
</evidence>
<comment type="caution">
    <text evidence="1">The sequence shown here is derived from an EMBL/GenBank/DDBJ whole genome shotgun (WGS) entry which is preliminary data.</text>
</comment>